<protein>
    <submittedName>
        <fullName evidence="1">DUF58 domain-containing protein</fullName>
    </submittedName>
</protein>
<name>A0A939JNF6_9ACTN</name>
<reference evidence="1" key="1">
    <citation type="submission" date="2021-03" db="EMBL/GenBank/DDBJ databases">
        <title>Streptomyces poriferae sp. nov., a novel marine sponge-derived Actinobacteria species with anti-MRSA activity.</title>
        <authorList>
            <person name="Sandoval-Powers M."/>
            <person name="Kralova S."/>
            <person name="Nguyen G.-S."/>
            <person name="Fawwal D."/>
            <person name="Degnes K."/>
            <person name="Klinkenberg G."/>
            <person name="Sletta H."/>
            <person name="Wentzel A."/>
            <person name="Liles M.R."/>
        </authorList>
    </citation>
    <scope>NUCLEOTIDE SEQUENCE</scope>
    <source>
        <strain evidence="1">DSM 41794</strain>
    </source>
</reference>
<comment type="caution">
    <text evidence="1">The sequence shown here is derived from an EMBL/GenBank/DDBJ whole genome shotgun (WGS) entry which is preliminary data.</text>
</comment>
<dbReference type="EMBL" id="JAFLRJ010000842">
    <property type="protein sequence ID" value="MBO0517774.1"/>
    <property type="molecule type" value="Genomic_DNA"/>
</dbReference>
<feature type="non-terminal residue" evidence="1">
    <location>
        <position position="69"/>
    </location>
</feature>
<proteinExistence type="predicted"/>
<dbReference type="Proteomes" id="UP000664167">
    <property type="component" value="Unassembled WGS sequence"/>
</dbReference>
<evidence type="ECO:0000313" key="1">
    <source>
        <dbReference type="EMBL" id="MBO0517774.1"/>
    </source>
</evidence>
<dbReference type="AlphaFoldDB" id="A0A939JNF6"/>
<gene>
    <name evidence="1" type="ORF">J0695_39420</name>
</gene>
<accession>A0A939JNF6</accession>
<sequence length="69" mass="7289">SVADPYIEKMTNSRGTADAVYEAAAATQAQEQRRRTADQLTRHGVTVVDSTPAELAPALADAYLALKAA</sequence>
<feature type="non-terminal residue" evidence="1">
    <location>
        <position position="1"/>
    </location>
</feature>
<evidence type="ECO:0000313" key="2">
    <source>
        <dbReference type="Proteomes" id="UP000664167"/>
    </source>
</evidence>
<keyword evidence="2" id="KW-1185">Reference proteome</keyword>
<organism evidence="1 2">
    <name type="scientific">Streptomyces beijiangensis</name>
    <dbReference type="NCBI Taxonomy" id="163361"/>
    <lineage>
        <taxon>Bacteria</taxon>
        <taxon>Bacillati</taxon>
        <taxon>Actinomycetota</taxon>
        <taxon>Actinomycetes</taxon>
        <taxon>Kitasatosporales</taxon>
        <taxon>Streptomycetaceae</taxon>
        <taxon>Streptomyces</taxon>
    </lineage>
</organism>